<proteinExistence type="predicted"/>
<gene>
    <name evidence="1" type="ORF">NCTC11636_01798</name>
</gene>
<evidence type="ECO:0000313" key="2">
    <source>
        <dbReference type="Proteomes" id="UP000266895"/>
    </source>
</evidence>
<name>A0A3S4R441_9ACTO</name>
<organism evidence="1 2">
    <name type="scientific">Actinomyces howellii</name>
    <dbReference type="NCBI Taxonomy" id="52771"/>
    <lineage>
        <taxon>Bacteria</taxon>
        <taxon>Bacillati</taxon>
        <taxon>Actinomycetota</taxon>
        <taxon>Actinomycetes</taxon>
        <taxon>Actinomycetales</taxon>
        <taxon>Actinomycetaceae</taxon>
        <taxon>Actinomyces</taxon>
    </lineage>
</organism>
<sequence length="154" mass="17050">MEHSPGNNESSFDTPNLSCGLRLDGLGDIRVTYTRDPWFLTRSNTIVDEERFLSFPSDYGWTLESLNLAREGTTYLSVVDDKSTVRAYAAWYAAGPRTLSLGVFDQPTVFNSPLSDAEIRGTTIALFTYLVETVEERYPATAQPTPPLATASAR</sequence>
<dbReference type="EMBL" id="LR134350">
    <property type="protein sequence ID" value="VEG28940.1"/>
    <property type="molecule type" value="Genomic_DNA"/>
</dbReference>
<evidence type="ECO:0000313" key="1">
    <source>
        <dbReference type="EMBL" id="VEG28940.1"/>
    </source>
</evidence>
<dbReference type="Proteomes" id="UP000266895">
    <property type="component" value="Chromosome"/>
</dbReference>
<reference evidence="1 2" key="1">
    <citation type="submission" date="2018-12" db="EMBL/GenBank/DDBJ databases">
        <authorList>
            <consortium name="Pathogen Informatics"/>
        </authorList>
    </citation>
    <scope>NUCLEOTIDE SEQUENCE [LARGE SCALE GENOMIC DNA]</scope>
    <source>
        <strain evidence="1 2">NCTC11636</strain>
    </source>
</reference>
<dbReference type="KEGG" id="ahw:NCTC11636_01798"/>
<keyword evidence="2" id="KW-1185">Reference proteome</keyword>
<accession>A0A3S4R441</accession>
<dbReference type="AlphaFoldDB" id="A0A3S4R441"/>
<protein>
    <submittedName>
        <fullName evidence="1">Uncharacterized protein</fullName>
    </submittedName>
</protein>